<sequence>MAGLCEGGNEPPSSLKARKWLKHTFGLMFLFPHEVESCFTEDFMSDKPVDEQIDAYSDYLLEIYITPEAPFPPEIWACHSASNELTTNACESFHASYNKSFYQEHLNLPDVVAMDATFSSHADVRRCGGEKQRHALMRLSPANSWNLTRQLSRDIKSLIA</sequence>
<name>A0ABQ8TPU8_PERAM</name>
<organism evidence="1 2">
    <name type="scientific">Periplaneta americana</name>
    <name type="common">American cockroach</name>
    <name type="synonym">Blatta americana</name>
    <dbReference type="NCBI Taxonomy" id="6978"/>
    <lineage>
        <taxon>Eukaryota</taxon>
        <taxon>Metazoa</taxon>
        <taxon>Ecdysozoa</taxon>
        <taxon>Arthropoda</taxon>
        <taxon>Hexapoda</taxon>
        <taxon>Insecta</taxon>
        <taxon>Pterygota</taxon>
        <taxon>Neoptera</taxon>
        <taxon>Polyneoptera</taxon>
        <taxon>Dictyoptera</taxon>
        <taxon>Blattodea</taxon>
        <taxon>Blattoidea</taxon>
        <taxon>Blattidae</taxon>
        <taxon>Blattinae</taxon>
        <taxon>Periplaneta</taxon>
    </lineage>
</organism>
<gene>
    <name evidence="1" type="ORF">ANN_10069</name>
</gene>
<evidence type="ECO:0000313" key="2">
    <source>
        <dbReference type="Proteomes" id="UP001148838"/>
    </source>
</evidence>
<proteinExistence type="predicted"/>
<dbReference type="Proteomes" id="UP001148838">
    <property type="component" value="Unassembled WGS sequence"/>
</dbReference>
<protein>
    <submittedName>
        <fullName evidence="1">Uncharacterized protein</fullName>
    </submittedName>
</protein>
<comment type="caution">
    <text evidence="1">The sequence shown here is derived from an EMBL/GenBank/DDBJ whole genome shotgun (WGS) entry which is preliminary data.</text>
</comment>
<keyword evidence="2" id="KW-1185">Reference proteome</keyword>
<dbReference type="EMBL" id="JAJSOF020000005">
    <property type="protein sequence ID" value="KAJ4448057.1"/>
    <property type="molecule type" value="Genomic_DNA"/>
</dbReference>
<accession>A0ABQ8TPU8</accession>
<evidence type="ECO:0000313" key="1">
    <source>
        <dbReference type="EMBL" id="KAJ4448057.1"/>
    </source>
</evidence>
<reference evidence="1 2" key="1">
    <citation type="journal article" date="2022" name="Allergy">
        <title>Genome assembly and annotation of Periplaneta americana reveal a comprehensive cockroach allergen profile.</title>
        <authorList>
            <person name="Wang L."/>
            <person name="Xiong Q."/>
            <person name="Saelim N."/>
            <person name="Wang L."/>
            <person name="Nong W."/>
            <person name="Wan A.T."/>
            <person name="Shi M."/>
            <person name="Liu X."/>
            <person name="Cao Q."/>
            <person name="Hui J.H.L."/>
            <person name="Sookrung N."/>
            <person name="Leung T.F."/>
            <person name="Tungtrongchitr A."/>
            <person name="Tsui S.K.W."/>
        </authorList>
    </citation>
    <scope>NUCLEOTIDE SEQUENCE [LARGE SCALE GENOMIC DNA]</scope>
    <source>
        <strain evidence="1">PWHHKU_190912</strain>
    </source>
</reference>